<gene>
    <name evidence="1" type="ORF">TT172_LOCUS8082</name>
</gene>
<dbReference type="Proteomes" id="UP000289323">
    <property type="component" value="Unassembled WGS sequence"/>
</dbReference>
<sequence length="65" mass="7087">MAFFGPGCACRGPLKRYCRSKDGCAGFQYNESVLCSGCPLDAKKCKNPKRCARIHQLEKTTASIA</sequence>
<evidence type="ECO:0000313" key="1">
    <source>
        <dbReference type="EMBL" id="SPQ25663.1"/>
    </source>
</evidence>
<dbReference type="EMBL" id="OUUZ01000015">
    <property type="protein sequence ID" value="SPQ25663.1"/>
    <property type="molecule type" value="Genomic_DNA"/>
</dbReference>
<accession>A0A446BT23</accession>
<evidence type="ECO:0000313" key="2">
    <source>
        <dbReference type="Proteomes" id="UP000289323"/>
    </source>
</evidence>
<dbReference type="AlphaFoldDB" id="A0A446BT23"/>
<protein>
    <submittedName>
        <fullName evidence="1">94eff651-eae6-4404-b1e0-a5e80ac42da2</fullName>
    </submittedName>
</protein>
<reference evidence="1 2" key="1">
    <citation type="submission" date="2018-04" db="EMBL/GenBank/DDBJ databases">
        <authorList>
            <person name="Huttner S."/>
            <person name="Dainat J."/>
        </authorList>
    </citation>
    <scope>NUCLEOTIDE SEQUENCE [LARGE SCALE GENOMIC DNA]</scope>
</reference>
<organism evidence="1 2">
    <name type="scientific">Thermothielavioides terrestris</name>
    <dbReference type="NCBI Taxonomy" id="2587410"/>
    <lineage>
        <taxon>Eukaryota</taxon>
        <taxon>Fungi</taxon>
        <taxon>Dikarya</taxon>
        <taxon>Ascomycota</taxon>
        <taxon>Pezizomycotina</taxon>
        <taxon>Sordariomycetes</taxon>
        <taxon>Sordariomycetidae</taxon>
        <taxon>Sordariales</taxon>
        <taxon>Chaetomiaceae</taxon>
        <taxon>Thermothielavioides</taxon>
    </lineage>
</organism>
<name>A0A446BT23_9PEZI</name>
<proteinExistence type="predicted"/>